<evidence type="ECO:0000256" key="4">
    <source>
        <dbReference type="PROSITE-ProRule" id="PRU00266"/>
    </source>
</evidence>
<feature type="domain" description="DRBM" evidence="6">
    <location>
        <begin position="8"/>
        <end position="76"/>
    </location>
</feature>
<feature type="region of interest" description="Disordered" evidence="5">
    <location>
        <begin position="112"/>
        <end position="146"/>
    </location>
</feature>
<dbReference type="PROSITE" id="PS50137">
    <property type="entry name" value="DS_RBD"/>
    <property type="match status" value="1"/>
</dbReference>
<dbReference type="SMART" id="SM00358">
    <property type="entry name" value="DSRM"/>
    <property type="match status" value="1"/>
</dbReference>
<dbReference type="Pfam" id="PF00035">
    <property type="entry name" value="dsrm"/>
    <property type="match status" value="1"/>
</dbReference>
<sequence>MPQDETGVYKNLLQETAHRAGLKLPVYTTIRSGPGHTPVFSCTVELAGLTFNGDPAKTKKQAQKNAAMAAWSALKKLPNLGSSSSSSSLSENEGNEEQEQFVIARALASLHQAEENKSSSQMSQSDRQDLRRKPAPVRRDTSDDDQMWQQEQASLLTLPTPDISDPRLLPFFPSAFQPTQGQYFMGIEQDLIDPAPCFSKPSLGLPLYFSEYPPSVSARNQSQVTIQEIPRDKDQADRTEWVYLSASGDNSNSQQVNHQSDASVFHPEDTCGTSKVQELLEDDNTAVLSNAEGSSSCTSRPSSVHNSGKISTAGNDYDEFEKPVQQHDGGFSNVHYGVEYAIPNKDMSQSPVSEDMEESPRNRERQSYFNAPVYGPVPPEAAQDWQQTNGYDVAPDQVVAAGYQGDWQNYQYAEQMAYPEQYLQQNIQEYDALAGVNLPQDPRFMTQEDKDRGLGSVVKRDDQRLQQLREKDAEQKDPNFISESYSEYAILVIRSTIVRLWTVMMKVTCQKWTWVAG</sequence>
<accession>A0A9D5HH10</accession>
<evidence type="ECO:0000256" key="5">
    <source>
        <dbReference type="SAM" id="MobiDB-lite"/>
    </source>
</evidence>
<comment type="caution">
    <text evidence="7">The sequence shown here is derived from an EMBL/GenBank/DDBJ whole genome shotgun (WGS) entry which is preliminary data.</text>
</comment>
<dbReference type="InterPro" id="IPR044451">
    <property type="entry name" value="AtDRB-like_DSRM_2"/>
</dbReference>
<evidence type="ECO:0000313" key="8">
    <source>
        <dbReference type="Proteomes" id="UP001085076"/>
    </source>
</evidence>
<keyword evidence="1" id="KW-0677">Repeat</keyword>
<reference evidence="7" key="2">
    <citation type="journal article" date="2022" name="Hortic Res">
        <title>The genome of Dioscorea zingiberensis sheds light on the biosynthesis, origin and evolution of the medicinally important diosgenin saponins.</title>
        <authorList>
            <person name="Li Y."/>
            <person name="Tan C."/>
            <person name="Li Z."/>
            <person name="Guo J."/>
            <person name="Li S."/>
            <person name="Chen X."/>
            <person name="Wang C."/>
            <person name="Dai X."/>
            <person name="Yang H."/>
            <person name="Song W."/>
            <person name="Hou L."/>
            <person name="Xu J."/>
            <person name="Tong Z."/>
            <person name="Xu A."/>
            <person name="Yuan X."/>
            <person name="Wang W."/>
            <person name="Yang Q."/>
            <person name="Chen L."/>
            <person name="Sun Z."/>
            <person name="Wang K."/>
            <person name="Pan B."/>
            <person name="Chen J."/>
            <person name="Bao Y."/>
            <person name="Liu F."/>
            <person name="Qi X."/>
            <person name="Gang D.R."/>
            <person name="Wen J."/>
            <person name="Li J."/>
        </authorList>
    </citation>
    <scope>NUCLEOTIDE SEQUENCE</scope>
    <source>
        <strain evidence="7">Dzin_1.0</strain>
    </source>
</reference>
<dbReference type="Proteomes" id="UP001085076">
    <property type="component" value="Miscellaneous, Linkage group lg04"/>
</dbReference>
<feature type="region of interest" description="Disordered" evidence="5">
    <location>
        <begin position="290"/>
        <end position="312"/>
    </location>
</feature>
<dbReference type="EMBL" id="JAGGNH010000004">
    <property type="protein sequence ID" value="KAJ0976185.1"/>
    <property type="molecule type" value="Genomic_DNA"/>
</dbReference>
<organism evidence="7 8">
    <name type="scientific">Dioscorea zingiberensis</name>
    <dbReference type="NCBI Taxonomy" id="325984"/>
    <lineage>
        <taxon>Eukaryota</taxon>
        <taxon>Viridiplantae</taxon>
        <taxon>Streptophyta</taxon>
        <taxon>Embryophyta</taxon>
        <taxon>Tracheophyta</taxon>
        <taxon>Spermatophyta</taxon>
        <taxon>Magnoliopsida</taxon>
        <taxon>Liliopsida</taxon>
        <taxon>Dioscoreales</taxon>
        <taxon>Dioscoreaceae</taxon>
        <taxon>Dioscorea</taxon>
    </lineage>
</organism>
<dbReference type="FunFam" id="3.30.160.20:FF:000036">
    <property type="entry name" value="Double-stranded RNA-binding protein 2"/>
    <property type="match status" value="1"/>
</dbReference>
<proteinExistence type="predicted"/>
<evidence type="ECO:0000259" key="6">
    <source>
        <dbReference type="PROSITE" id="PS50137"/>
    </source>
</evidence>
<dbReference type="InterPro" id="IPR014720">
    <property type="entry name" value="dsRBD_dom"/>
</dbReference>
<evidence type="ECO:0000256" key="3">
    <source>
        <dbReference type="ARBA" id="ARBA00037597"/>
    </source>
</evidence>
<feature type="compositionally biased region" description="Basic and acidic residues" evidence="5">
    <location>
        <begin position="126"/>
        <end position="141"/>
    </location>
</feature>
<dbReference type="AlphaFoldDB" id="A0A9D5HH10"/>
<dbReference type="PANTHER" id="PTHR46031">
    <property type="match status" value="1"/>
</dbReference>
<dbReference type="SUPFAM" id="SSF54768">
    <property type="entry name" value="dsRNA-binding domain-like"/>
    <property type="match status" value="1"/>
</dbReference>
<feature type="compositionally biased region" description="Low complexity" evidence="5">
    <location>
        <begin position="80"/>
        <end position="92"/>
    </location>
</feature>
<dbReference type="Gene3D" id="3.30.160.20">
    <property type="match status" value="1"/>
</dbReference>
<gene>
    <name evidence="7" type="ORF">J5N97_018150</name>
</gene>
<comment type="function">
    <text evidence="3">Binds double-stranded RNA.</text>
</comment>
<evidence type="ECO:0000256" key="1">
    <source>
        <dbReference type="ARBA" id="ARBA00022737"/>
    </source>
</evidence>
<feature type="region of interest" description="Disordered" evidence="5">
    <location>
        <begin position="79"/>
        <end position="98"/>
    </location>
</feature>
<reference evidence="7" key="1">
    <citation type="submission" date="2021-03" db="EMBL/GenBank/DDBJ databases">
        <authorList>
            <person name="Li Z."/>
            <person name="Yang C."/>
        </authorList>
    </citation>
    <scope>NUCLEOTIDE SEQUENCE</scope>
    <source>
        <strain evidence="7">Dzin_1.0</strain>
        <tissue evidence="7">Leaf</tissue>
    </source>
</reference>
<keyword evidence="2 4" id="KW-0694">RNA-binding</keyword>
<dbReference type="CDD" id="cd19908">
    <property type="entry name" value="DSRM_AtDRB-like_rpt2"/>
    <property type="match status" value="1"/>
</dbReference>
<name>A0A9D5HH10_9LILI</name>
<evidence type="ECO:0000256" key="2">
    <source>
        <dbReference type="ARBA" id="ARBA00022884"/>
    </source>
</evidence>
<dbReference type="PANTHER" id="PTHR46031:SF2">
    <property type="entry name" value="DOUBLE-STRANDED RNA-BINDING PROTEIN 2"/>
    <property type="match status" value="1"/>
</dbReference>
<dbReference type="OrthoDB" id="3366823at2759"/>
<protein>
    <recommendedName>
        <fullName evidence="6">DRBM domain-containing protein</fullName>
    </recommendedName>
</protein>
<keyword evidence="8" id="KW-1185">Reference proteome</keyword>
<evidence type="ECO:0000313" key="7">
    <source>
        <dbReference type="EMBL" id="KAJ0976185.1"/>
    </source>
</evidence>
<dbReference type="GO" id="GO:0003725">
    <property type="term" value="F:double-stranded RNA binding"/>
    <property type="evidence" value="ECO:0007669"/>
    <property type="project" value="InterPro"/>
</dbReference>